<keyword evidence="3" id="KW-1185">Reference proteome</keyword>
<dbReference type="AlphaFoldDB" id="A0A5K7X4R3"/>
<evidence type="ECO:0000313" key="3">
    <source>
        <dbReference type="Proteomes" id="UP000326837"/>
    </source>
</evidence>
<protein>
    <recommendedName>
        <fullName evidence="4">Carboxypeptidase regulatory-like domain-containing protein</fullName>
    </recommendedName>
</protein>
<feature type="region of interest" description="Disordered" evidence="1">
    <location>
        <begin position="86"/>
        <end position="109"/>
    </location>
</feature>
<organism evidence="2 3">
    <name type="scientific">Lacipirellula parvula</name>
    <dbReference type="NCBI Taxonomy" id="2650471"/>
    <lineage>
        <taxon>Bacteria</taxon>
        <taxon>Pseudomonadati</taxon>
        <taxon>Planctomycetota</taxon>
        <taxon>Planctomycetia</taxon>
        <taxon>Pirellulales</taxon>
        <taxon>Lacipirellulaceae</taxon>
        <taxon>Lacipirellula</taxon>
    </lineage>
</organism>
<evidence type="ECO:0000256" key="1">
    <source>
        <dbReference type="SAM" id="MobiDB-lite"/>
    </source>
</evidence>
<name>A0A5K7X4R3_9BACT</name>
<proteinExistence type="predicted"/>
<gene>
    <name evidence="2" type="ORF">PLANPX_0414</name>
</gene>
<dbReference type="Proteomes" id="UP000326837">
    <property type="component" value="Chromosome"/>
</dbReference>
<accession>A0A5K7X4R3</accession>
<sequence length="137" mass="14722">MIRTTSHRRTLALAIALACCFGCGGPTKHGVQGIVTLDGQPLSEARILFVPTAEGQKKTGCLVKDGTYRLLADVGLLPGRYQVQIVDDPPDVDPDLPTAERKPRRPLPELYAAATPLQVEVDEQGGGDFDFELNSPP</sequence>
<dbReference type="RefSeq" id="WP_152097069.1">
    <property type="nucleotide sequence ID" value="NZ_AP021861.1"/>
</dbReference>
<evidence type="ECO:0000313" key="2">
    <source>
        <dbReference type="EMBL" id="BBO30802.1"/>
    </source>
</evidence>
<dbReference type="EMBL" id="AP021861">
    <property type="protein sequence ID" value="BBO30802.1"/>
    <property type="molecule type" value="Genomic_DNA"/>
</dbReference>
<dbReference type="KEGG" id="lpav:PLANPX_0414"/>
<evidence type="ECO:0008006" key="4">
    <source>
        <dbReference type="Google" id="ProtNLM"/>
    </source>
</evidence>
<reference evidence="3" key="1">
    <citation type="submission" date="2019-10" db="EMBL/GenBank/DDBJ databases">
        <title>Lacipirellula parvula gen. nov., sp. nov., representing a lineage of planctomycetes widespread in freshwater anoxic habitats, and description of the family Lacipirellulaceae.</title>
        <authorList>
            <person name="Dedysh S.N."/>
            <person name="Kulichevskaya I.S."/>
            <person name="Beletsky A.V."/>
            <person name="Rakitin A.L."/>
            <person name="Mardanov A.V."/>
            <person name="Ivanova A.A."/>
            <person name="Saltykova V.X."/>
            <person name="Rijpstra W.I.C."/>
            <person name="Sinninghe Damste J.S."/>
            <person name="Ravin N.V."/>
        </authorList>
    </citation>
    <scope>NUCLEOTIDE SEQUENCE [LARGE SCALE GENOMIC DNA]</scope>
    <source>
        <strain evidence="3">PX69</strain>
    </source>
</reference>